<comment type="similarity">
    <text evidence="2">Belongs to the TlyA family.</text>
</comment>
<dbReference type="InterPro" id="IPR002942">
    <property type="entry name" value="S4_RNA-bd"/>
</dbReference>
<dbReference type="PANTHER" id="PTHR32319:SF0">
    <property type="entry name" value="BACTERIAL HEMOLYSIN-LIKE PROTEIN"/>
    <property type="match status" value="1"/>
</dbReference>
<dbReference type="InterPro" id="IPR029063">
    <property type="entry name" value="SAM-dependent_MTases_sf"/>
</dbReference>
<organism evidence="5">
    <name type="scientific">Sulfurovum sp. enrichment culture clone C5</name>
    <dbReference type="NCBI Taxonomy" id="497650"/>
    <lineage>
        <taxon>Bacteria</taxon>
        <taxon>Pseudomonadati</taxon>
        <taxon>Campylobacterota</taxon>
        <taxon>Epsilonproteobacteria</taxon>
        <taxon>Campylobacterales</taxon>
        <taxon>Sulfurovaceae</taxon>
        <taxon>Sulfurovum</taxon>
        <taxon>environmental samples</taxon>
    </lineage>
</organism>
<dbReference type="EMBL" id="FAXN01000023">
    <property type="protein sequence ID" value="CUV65283.1"/>
    <property type="molecule type" value="Genomic_DNA"/>
</dbReference>
<dbReference type="CDD" id="cd02440">
    <property type="entry name" value="AdoMet_MTases"/>
    <property type="match status" value="1"/>
</dbReference>
<dbReference type="PROSITE" id="PS50889">
    <property type="entry name" value="S4"/>
    <property type="match status" value="1"/>
</dbReference>
<dbReference type="SUPFAM" id="SSF55174">
    <property type="entry name" value="Alpha-L RNA-binding motif"/>
    <property type="match status" value="1"/>
</dbReference>
<dbReference type="AlphaFoldDB" id="A0A0S4XLV7"/>
<dbReference type="InterPro" id="IPR004538">
    <property type="entry name" value="Hemolysin_A/TlyA"/>
</dbReference>
<keyword evidence="1 3" id="KW-0694">RNA-binding</keyword>
<name>A0A0S4XLV7_9BACT</name>
<dbReference type="Pfam" id="PF01479">
    <property type="entry name" value="S4"/>
    <property type="match status" value="1"/>
</dbReference>
<proteinExistence type="inferred from homology"/>
<dbReference type="GO" id="GO:0003723">
    <property type="term" value="F:RNA binding"/>
    <property type="evidence" value="ECO:0007669"/>
    <property type="project" value="UniProtKB-KW"/>
</dbReference>
<protein>
    <submittedName>
        <fullName evidence="5">Hemolysin A</fullName>
    </submittedName>
</protein>
<dbReference type="InterPro" id="IPR047048">
    <property type="entry name" value="TlyA"/>
</dbReference>
<dbReference type="SUPFAM" id="SSF53335">
    <property type="entry name" value="S-adenosyl-L-methionine-dependent methyltransferases"/>
    <property type="match status" value="1"/>
</dbReference>
<sequence>MRLDVYLVENGYFESRNRSLEAIKSGKVKVDGKIAKPSAKCDETSNVEVENEKFYASRAGRKLEAFLKEHTISLKDKKAVDIGSSTGGFAQILLENGVVSLVCVDVGTNQLHFSIRENERVKVHENCDVRNFRVDDGFEVISCDVSFISLGDILNDINTLALGSCDIILLYKPQFEVGRLVKRDSNGVVTDVDAIRHARIGFEQKCKELGWEKIVDIPSKIQGKEGNTEYFYHFKKVEI</sequence>
<evidence type="ECO:0000256" key="2">
    <source>
        <dbReference type="ARBA" id="ARBA00029460"/>
    </source>
</evidence>
<evidence type="ECO:0000313" key="5">
    <source>
        <dbReference type="EMBL" id="CUV65283.1"/>
    </source>
</evidence>
<reference evidence="5" key="1">
    <citation type="submission" date="2015-11" db="EMBL/GenBank/DDBJ databases">
        <authorList>
            <person name="Zhang Y."/>
            <person name="Guo Z."/>
        </authorList>
    </citation>
    <scope>NUCLEOTIDE SEQUENCE</scope>
    <source>
        <strain evidence="5">BN30871</strain>
    </source>
</reference>
<gene>
    <name evidence="5" type="primary">hlyA</name>
    <name evidence="5" type="ORF">BN3087_240022</name>
</gene>
<evidence type="ECO:0000259" key="4">
    <source>
        <dbReference type="SMART" id="SM00363"/>
    </source>
</evidence>
<dbReference type="GO" id="GO:0032259">
    <property type="term" value="P:methylation"/>
    <property type="evidence" value="ECO:0007669"/>
    <property type="project" value="InterPro"/>
</dbReference>
<accession>A0A0S4XLV7</accession>
<evidence type="ECO:0000256" key="3">
    <source>
        <dbReference type="PROSITE-ProRule" id="PRU00182"/>
    </source>
</evidence>
<dbReference type="PANTHER" id="PTHR32319">
    <property type="entry name" value="BACTERIAL HEMOLYSIN-LIKE PROTEIN"/>
    <property type="match status" value="1"/>
</dbReference>
<feature type="domain" description="RNA-binding S4" evidence="4">
    <location>
        <begin position="1"/>
        <end position="64"/>
    </location>
</feature>
<dbReference type="NCBIfam" id="TIGR00478">
    <property type="entry name" value="tly"/>
    <property type="match status" value="1"/>
</dbReference>
<dbReference type="Pfam" id="PF01728">
    <property type="entry name" value="FtsJ"/>
    <property type="match status" value="1"/>
</dbReference>
<evidence type="ECO:0000256" key="1">
    <source>
        <dbReference type="ARBA" id="ARBA00022884"/>
    </source>
</evidence>
<dbReference type="InterPro" id="IPR002877">
    <property type="entry name" value="RNA_MeTrfase_FtsJ_dom"/>
</dbReference>
<dbReference type="InterPro" id="IPR036986">
    <property type="entry name" value="S4_RNA-bd_sf"/>
</dbReference>
<dbReference type="CDD" id="cd00165">
    <property type="entry name" value="S4"/>
    <property type="match status" value="1"/>
</dbReference>
<dbReference type="Gene3D" id="3.10.290.10">
    <property type="entry name" value="RNA-binding S4 domain"/>
    <property type="match status" value="1"/>
</dbReference>
<dbReference type="SMART" id="SM00363">
    <property type="entry name" value="S4"/>
    <property type="match status" value="1"/>
</dbReference>
<dbReference type="Gene3D" id="3.40.50.150">
    <property type="entry name" value="Vaccinia Virus protein VP39"/>
    <property type="match status" value="1"/>
</dbReference>
<dbReference type="GO" id="GO:0008168">
    <property type="term" value="F:methyltransferase activity"/>
    <property type="evidence" value="ECO:0007669"/>
    <property type="project" value="InterPro"/>
</dbReference>